<dbReference type="GO" id="GO:0005737">
    <property type="term" value="C:cytoplasm"/>
    <property type="evidence" value="ECO:0007669"/>
    <property type="project" value="TreeGrafter"/>
</dbReference>
<feature type="domain" description="Sulfatase N-terminal" evidence="3">
    <location>
        <begin position="5"/>
        <end position="376"/>
    </location>
</feature>
<sequence length="493" mass="55091">MTEKPNILYIFADQMRGDCLGIVNDQVQTPHLDRLAAEGVTFTRCMSNSPLCVPARAALMNGQLPRQSGVWSNRSGADEEGPSHVRNIRDAGYRTAVIGKTHLWRHSAAGQAGLHVGTMEDKLKAWGFDDCLEINDPIETGWMDCHYTDHLARQGLLEAHRAFIMDWVKEAYRGNDPIPWQQKPAPVPEGEDIDSWVGREAVRWLAQHDQSKPFYLQVQFTGPHDPYDGPQSFRDQYDVSTIDPGITDIPSGGSPIVRARLAGSQSIIGASTQQRQQWRVNYYANITLIDAWVGRILEQLAADDQLENTWVVFTSDHGEMLGDHGLWSKANFYSQSVQVPCVVRPASDEFEKRSGWQSRALVQQIDVPVTLNDIAGASPLPGVQGESLARFVRREPGDDDAHRGHDCVLSELFGQSTLITDDYKLTVRVDDHKPAQLFDSGNDPDELMDDLLSDNGGLAQSLTETYLQPLADAINRDQLNDYRQYVRETGQIN</sequence>
<dbReference type="SUPFAM" id="SSF53649">
    <property type="entry name" value="Alkaline phosphatase-like"/>
    <property type="match status" value="1"/>
</dbReference>
<evidence type="ECO:0000313" key="5">
    <source>
        <dbReference type="Proteomes" id="UP000219327"/>
    </source>
</evidence>
<dbReference type="Gene3D" id="3.40.720.10">
    <property type="entry name" value="Alkaline Phosphatase, subunit A"/>
    <property type="match status" value="1"/>
</dbReference>
<protein>
    <recommendedName>
        <fullName evidence="3">Sulfatase N-terminal domain-containing protein</fullName>
    </recommendedName>
</protein>
<dbReference type="Pfam" id="PF00884">
    <property type="entry name" value="Sulfatase"/>
    <property type="match status" value="1"/>
</dbReference>
<reference evidence="4 5" key="1">
    <citation type="submission" date="2017-08" db="EMBL/GenBank/DDBJ databases">
        <title>Fine stratification of microbial communities through a metagenomic profile of the photic zone.</title>
        <authorList>
            <person name="Haro-Moreno J.M."/>
            <person name="Lopez-Perez M."/>
            <person name="De La Torre J."/>
            <person name="Picazo A."/>
            <person name="Camacho A."/>
            <person name="Rodriguez-Valera F."/>
        </authorList>
    </citation>
    <scope>NUCLEOTIDE SEQUENCE [LARGE SCALE GENOMIC DNA]</scope>
    <source>
        <strain evidence="4">MED-G24</strain>
    </source>
</reference>
<name>A0A2A5WNU8_9GAMM</name>
<comment type="caution">
    <text evidence="4">The sequence shown here is derived from an EMBL/GenBank/DDBJ whole genome shotgun (WGS) entry which is preliminary data.</text>
</comment>
<dbReference type="InterPro" id="IPR000917">
    <property type="entry name" value="Sulfatase_N"/>
</dbReference>
<proteinExistence type="predicted"/>
<dbReference type="Proteomes" id="UP000219327">
    <property type="component" value="Unassembled WGS sequence"/>
</dbReference>
<dbReference type="GO" id="GO:0046872">
    <property type="term" value="F:metal ion binding"/>
    <property type="evidence" value="ECO:0007669"/>
    <property type="project" value="UniProtKB-KW"/>
</dbReference>
<evidence type="ECO:0000313" key="4">
    <source>
        <dbReference type="EMBL" id="PDH37938.1"/>
    </source>
</evidence>
<dbReference type="EMBL" id="NTKD01000042">
    <property type="protein sequence ID" value="PDH37938.1"/>
    <property type="molecule type" value="Genomic_DNA"/>
</dbReference>
<gene>
    <name evidence="4" type="ORF">CNE99_07590</name>
</gene>
<evidence type="ECO:0000256" key="2">
    <source>
        <dbReference type="ARBA" id="ARBA00022801"/>
    </source>
</evidence>
<dbReference type="PANTHER" id="PTHR45953">
    <property type="entry name" value="IDURONATE 2-SULFATASE"/>
    <property type="match status" value="1"/>
</dbReference>
<dbReference type="AlphaFoldDB" id="A0A2A5WNU8"/>
<dbReference type="InterPro" id="IPR017850">
    <property type="entry name" value="Alkaline_phosphatase_core_sf"/>
</dbReference>
<dbReference type="GO" id="GO:0008484">
    <property type="term" value="F:sulfuric ester hydrolase activity"/>
    <property type="evidence" value="ECO:0007669"/>
    <property type="project" value="TreeGrafter"/>
</dbReference>
<evidence type="ECO:0000259" key="3">
    <source>
        <dbReference type="Pfam" id="PF00884"/>
    </source>
</evidence>
<organism evidence="4 5">
    <name type="scientific">OM182 bacterium MED-G24</name>
    <dbReference type="NCBI Taxonomy" id="1986255"/>
    <lineage>
        <taxon>Bacteria</taxon>
        <taxon>Pseudomonadati</taxon>
        <taxon>Pseudomonadota</taxon>
        <taxon>Gammaproteobacteria</taxon>
        <taxon>OMG group</taxon>
        <taxon>OM182 clade</taxon>
    </lineage>
</organism>
<accession>A0A2A5WNU8</accession>
<dbReference type="PANTHER" id="PTHR45953:SF1">
    <property type="entry name" value="IDURONATE 2-SULFATASE"/>
    <property type="match status" value="1"/>
</dbReference>
<evidence type="ECO:0000256" key="1">
    <source>
        <dbReference type="ARBA" id="ARBA00022723"/>
    </source>
</evidence>
<keyword evidence="2" id="KW-0378">Hydrolase</keyword>
<keyword evidence="1" id="KW-0479">Metal-binding</keyword>